<dbReference type="HOGENOM" id="CLU_564052_0_0_1"/>
<dbReference type="Proteomes" id="UP000054248">
    <property type="component" value="Unassembled WGS sequence"/>
</dbReference>
<sequence length="484" mass="52627">MREEMRQGGGGRCPAYLSSDRRRGASHRRNAFASEREQQFGEPTVPLPPHSSSPSSTSPLPPPARLLGEPRVDAQPEFLRRPLRNSVSIRRCELVDRERQRVADPKRVEAVGGWSTESAPSTCASSARRRSTSATSAYSDFTDSCGSATAASVYVGVRLTAFAFHLPASSAAAVGVRSHVASREQVTDGGTRPTDFVPAAATVLPPAWCRMMPTLPLSPPMQQQHQQSFTPRCRRIRFAPGHDDGWAAPASVGAAHCAGASEFAVDGCCGATEVRAAATAATAADRRWSSRSGGVDLRRERSAPPAPSATNLDEGLGLQTSAEHLQPSASSLSLTDRRRSTRTRLLRASTAPSNFTATASNSSSSNSSQSKRGSVAHSQQPPTAPVPPRASSTIGSQRLLRPQRFQLDHRSKRGYRLRNWKGRLGSPFRLCWEERVGKGRLRGVWRRLLTRYRLRYRRYLLPSSLPPHGLNHLHIPEQSSTPGL</sequence>
<organism evidence="2 3">
    <name type="scientific">Tulasnella calospora MUT 4182</name>
    <dbReference type="NCBI Taxonomy" id="1051891"/>
    <lineage>
        <taxon>Eukaryota</taxon>
        <taxon>Fungi</taxon>
        <taxon>Dikarya</taxon>
        <taxon>Basidiomycota</taxon>
        <taxon>Agaricomycotina</taxon>
        <taxon>Agaricomycetes</taxon>
        <taxon>Cantharellales</taxon>
        <taxon>Tulasnellaceae</taxon>
        <taxon>Tulasnella</taxon>
    </lineage>
</organism>
<evidence type="ECO:0000313" key="3">
    <source>
        <dbReference type="Proteomes" id="UP000054248"/>
    </source>
</evidence>
<feature type="region of interest" description="Disordered" evidence="1">
    <location>
        <begin position="282"/>
        <end position="396"/>
    </location>
</feature>
<reference evidence="2 3" key="1">
    <citation type="submission" date="2014-04" db="EMBL/GenBank/DDBJ databases">
        <authorList>
            <consortium name="DOE Joint Genome Institute"/>
            <person name="Kuo A."/>
            <person name="Girlanda M."/>
            <person name="Perotto S."/>
            <person name="Kohler A."/>
            <person name="Nagy L.G."/>
            <person name="Floudas D."/>
            <person name="Copeland A."/>
            <person name="Barry K.W."/>
            <person name="Cichocki N."/>
            <person name="Veneault-Fourrey C."/>
            <person name="LaButti K."/>
            <person name="Lindquist E.A."/>
            <person name="Lipzen A."/>
            <person name="Lundell T."/>
            <person name="Morin E."/>
            <person name="Murat C."/>
            <person name="Sun H."/>
            <person name="Tunlid A."/>
            <person name="Henrissat B."/>
            <person name="Grigoriev I.V."/>
            <person name="Hibbett D.S."/>
            <person name="Martin F."/>
            <person name="Nordberg H.P."/>
            <person name="Cantor M.N."/>
            <person name="Hua S.X."/>
        </authorList>
    </citation>
    <scope>NUCLEOTIDE SEQUENCE [LARGE SCALE GENOMIC DNA]</scope>
    <source>
        <strain evidence="2 3">MUT 4182</strain>
    </source>
</reference>
<reference evidence="3" key="2">
    <citation type="submission" date="2015-01" db="EMBL/GenBank/DDBJ databases">
        <title>Evolutionary Origins and Diversification of the Mycorrhizal Mutualists.</title>
        <authorList>
            <consortium name="DOE Joint Genome Institute"/>
            <consortium name="Mycorrhizal Genomics Consortium"/>
            <person name="Kohler A."/>
            <person name="Kuo A."/>
            <person name="Nagy L.G."/>
            <person name="Floudas D."/>
            <person name="Copeland A."/>
            <person name="Barry K.W."/>
            <person name="Cichocki N."/>
            <person name="Veneault-Fourrey C."/>
            <person name="LaButti K."/>
            <person name="Lindquist E.A."/>
            <person name="Lipzen A."/>
            <person name="Lundell T."/>
            <person name="Morin E."/>
            <person name="Murat C."/>
            <person name="Riley R."/>
            <person name="Ohm R."/>
            <person name="Sun H."/>
            <person name="Tunlid A."/>
            <person name="Henrissat B."/>
            <person name="Grigoriev I.V."/>
            <person name="Hibbett D.S."/>
            <person name="Martin F."/>
        </authorList>
    </citation>
    <scope>NUCLEOTIDE SEQUENCE [LARGE SCALE GENOMIC DNA]</scope>
    <source>
        <strain evidence="3">MUT 4182</strain>
    </source>
</reference>
<dbReference type="AlphaFoldDB" id="A0A0C3PNV2"/>
<proteinExistence type="predicted"/>
<dbReference type="EMBL" id="KN823667">
    <property type="protein sequence ID" value="KIO16125.1"/>
    <property type="molecule type" value="Genomic_DNA"/>
</dbReference>
<evidence type="ECO:0000256" key="1">
    <source>
        <dbReference type="SAM" id="MobiDB-lite"/>
    </source>
</evidence>
<gene>
    <name evidence="2" type="ORF">M407DRAFT_34243</name>
</gene>
<name>A0A0C3PNV2_9AGAM</name>
<protein>
    <submittedName>
        <fullName evidence="2">Uncharacterized protein</fullName>
    </submittedName>
</protein>
<feature type="region of interest" description="Disordered" evidence="1">
    <location>
        <begin position="1"/>
        <end position="71"/>
    </location>
</feature>
<evidence type="ECO:0000313" key="2">
    <source>
        <dbReference type="EMBL" id="KIO16125.1"/>
    </source>
</evidence>
<keyword evidence="3" id="KW-1185">Reference proteome</keyword>
<accession>A0A0C3PNV2</accession>
<feature type="compositionally biased region" description="Low complexity" evidence="1">
    <location>
        <begin position="346"/>
        <end position="370"/>
    </location>
</feature>